<reference evidence="9 10" key="1">
    <citation type="submission" date="2019-06" db="EMBL/GenBank/DDBJ databases">
        <title>Sequencing the genomes of 1000 actinobacteria strains.</title>
        <authorList>
            <person name="Klenk H.-P."/>
        </authorList>
    </citation>
    <scope>NUCLEOTIDE SEQUENCE [LARGE SCALE GENOMIC DNA]</scope>
    <source>
        <strain evidence="9 10">DSM 21947</strain>
    </source>
</reference>
<dbReference type="PANTHER" id="PTHR30177">
    <property type="entry name" value="GLYCINE BETAINE/L-PROLINE TRANSPORT SYSTEM PERMEASE PROTEIN PROW"/>
    <property type="match status" value="1"/>
</dbReference>
<evidence type="ECO:0000256" key="2">
    <source>
        <dbReference type="ARBA" id="ARBA00022448"/>
    </source>
</evidence>
<name>A0A8H2PTT9_9MICO</name>
<evidence type="ECO:0000256" key="3">
    <source>
        <dbReference type="ARBA" id="ARBA00022692"/>
    </source>
</evidence>
<feature type="transmembrane region" description="Helical" evidence="6">
    <location>
        <begin position="143"/>
        <end position="161"/>
    </location>
</feature>
<evidence type="ECO:0000256" key="6">
    <source>
        <dbReference type="RuleBase" id="RU363032"/>
    </source>
</evidence>
<feature type="transmembrane region" description="Helical" evidence="6">
    <location>
        <begin position="199"/>
        <end position="220"/>
    </location>
</feature>
<evidence type="ECO:0000256" key="1">
    <source>
        <dbReference type="ARBA" id="ARBA00004141"/>
    </source>
</evidence>
<keyword evidence="3 6" id="KW-0812">Transmembrane</keyword>
<dbReference type="RefSeq" id="WP_141990145.1">
    <property type="nucleotide sequence ID" value="NZ_VFRA01000001.1"/>
</dbReference>
<dbReference type="SUPFAM" id="SSF161098">
    <property type="entry name" value="MetI-like"/>
    <property type="match status" value="1"/>
</dbReference>
<evidence type="ECO:0000256" key="7">
    <source>
        <dbReference type="SAM" id="MobiDB-lite"/>
    </source>
</evidence>
<dbReference type="InterPro" id="IPR000515">
    <property type="entry name" value="MetI-like"/>
</dbReference>
<feature type="transmembrane region" description="Helical" evidence="6">
    <location>
        <begin position="35"/>
        <end position="56"/>
    </location>
</feature>
<keyword evidence="10" id="KW-1185">Reference proteome</keyword>
<keyword evidence="2 6" id="KW-0813">Transport</keyword>
<comment type="caution">
    <text evidence="9">The sequence shown here is derived from an EMBL/GenBank/DDBJ whole genome shotgun (WGS) entry which is preliminary data.</text>
</comment>
<dbReference type="GO" id="GO:0055085">
    <property type="term" value="P:transmembrane transport"/>
    <property type="evidence" value="ECO:0007669"/>
    <property type="project" value="InterPro"/>
</dbReference>
<dbReference type="Pfam" id="PF00528">
    <property type="entry name" value="BPD_transp_1"/>
    <property type="match status" value="1"/>
</dbReference>
<dbReference type="InterPro" id="IPR051204">
    <property type="entry name" value="ABC_transp_perm/SBD"/>
</dbReference>
<comment type="similarity">
    <text evidence="6">Belongs to the binding-protein-dependent transport system permease family.</text>
</comment>
<accession>A0A8H2PTT9</accession>
<dbReference type="GO" id="GO:0005886">
    <property type="term" value="C:plasma membrane"/>
    <property type="evidence" value="ECO:0007669"/>
    <property type="project" value="UniProtKB-SubCell"/>
</dbReference>
<dbReference type="Proteomes" id="UP000316560">
    <property type="component" value="Unassembled WGS sequence"/>
</dbReference>
<dbReference type="InterPro" id="IPR035906">
    <property type="entry name" value="MetI-like_sf"/>
</dbReference>
<evidence type="ECO:0000256" key="4">
    <source>
        <dbReference type="ARBA" id="ARBA00022989"/>
    </source>
</evidence>
<evidence type="ECO:0000256" key="5">
    <source>
        <dbReference type="ARBA" id="ARBA00023136"/>
    </source>
</evidence>
<dbReference type="AlphaFoldDB" id="A0A8H2PTT9"/>
<dbReference type="GO" id="GO:0031460">
    <property type="term" value="P:glycine betaine transport"/>
    <property type="evidence" value="ECO:0007669"/>
    <property type="project" value="TreeGrafter"/>
</dbReference>
<dbReference type="PANTHER" id="PTHR30177:SF33">
    <property type="entry name" value="POSSIBLE OSMOPROTECTANT (GLYCINE BETAINE_CARNITINE_CHOLINE_L-PROLINE) TRANSPORT INTEGRAL MEMBRANE PROTEIN ABC TRANSPORTER PROZ"/>
    <property type="match status" value="1"/>
</dbReference>
<keyword evidence="5 6" id="KW-0472">Membrane</keyword>
<gene>
    <name evidence="9" type="ORF">FB472_1259</name>
</gene>
<feature type="domain" description="ABC transmembrane type-1" evidence="8">
    <location>
        <begin position="31"/>
        <end position="217"/>
    </location>
</feature>
<evidence type="ECO:0000313" key="10">
    <source>
        <dbReference type="Proteomes" id="UP000316560"/>
    </source>
</evidence>
<feature type="transmembrane region" description="Helical" evidence="6">
    <location>
        <begin position="76"/>
        <end position="93"/>
    </location>
</feature>
<evidence type="ECO:0000313" key="9">
    <source>
        <dbReference type="EMBL" id="TQO19686.1"/>
    </source>
</evidence>
<feature type="transmembrane region" description="Helical" evidence="6">
    <location>
        <begin position="100"/>
        <end position="123"/>
    </location>
</feature>
<sequence length="264" mass="27661">MQFFLDAFRWLLDPANYIAGALSPLPIQARIGEHLLYTVVAVVIAAIIALPLGFYIGHTGRGRQFVIGFTGAMRALPTLGLLMALFVIVGATVPFTRAAFIASIIALVILAIPSILAGAYAGIESVDSQTVDAGRAMGMTELQVLLQVEIPLSLPLIIGGIRASALQVIATAVIASYISLGGLGTIISSGIGLNDNERILGGAILVTVLALVVDGIFALLQRLTTRRGSSESRPRRAHVRRRSFGSAAVAATTADEGKSHVHSK</sequence>
<organism evidence="9 10">
    <name type="scientific">Rhodoglobus vestalii</name>
    <dbReference type="NCBI Taxonomy" id="193384"/>
    <lineage>
        <taxon>Bacteria</taxon>
        <taxon>Bacillati</taxon>
        <taxon>Actinomycetota</taxon>
        <taxon>Actinomycetes</taxon>
        <taxon>Micrococcales</taxon>
        <taxon>Microbacteriaceae</taxon>
        <taxon>Rhodoglobus</taxon>
    </lineage>
</organism>
<dbReference type="PROSITE" id="PS50928">
    <property type="entry name" value="ABC_TM1"/>
    <property type="match status" value="1"/>
</dbReference>
<evidence type="ECO:0000259" key="8">
    <source>
        <dbReference type="PROSITE" id="PS50928"/>
    </source>
</evidence>
<feature type="transmembrane region" description="Helical" evidence="6">
    <location>
        <begin position="168"/>
        <end position="193"/>
    </location>
</feature>
<feature type="compositionally biased region" description="Basic and acidic residues" evidence="7">
    <location>
        <begin position="255"/>
        <end position="264"/>
    </location>
</feature>
<dbReference type="EMBL" id="VFRA01000001">
    <property type="protein sequence ID" value="TQO19686.1"/>
    <property type="molecule type" value="Genomic_DNA"/>
</dbReference>
<feature type="region of interest" description="Disordered" evidence="7">
    <location>
        <begin position="230"/>
        <end position="264"/>
    </location>
</feature>
<dbReference type="CDD" id="cd06261">
    <property type="entry name" value="TM_PBP2"/>
    <property type="match status" value="1"/>
</dbReference>
<proteinExistence type="inferred from homology"/>
<dbReference type="OrthoDB" id="5244012at2"/>
<dbReference type="Gene3D" id="1.10.3720.10">
    <property type="entry name" value="MetI-like"/>
    <property type="match status" value="1"/>
</dbReference>
<comment type="subcellular location">
    <subcellularLocation>
        <location evidence="6">Cell membrane</location>
        <topology evidence="6">Multi-pass membrane protein</topology>
    </subcellularLocation>
    <subcellularLocation>
        <location evidence="1">Membrane</location>
        <topology evidence="1">Multi-pass membrane protein</topology>
    </subcellularLocation>
</comment>
<protein>
    <submittedName>
        <fullName evidence="9">Osmoprotectant transport system permease protein</fullName>
    </submittedName>
</protein>
<keyword evidence="4 6" id="KW-1133">Transmembrane helix</keyword>